<reference evidence="6" key="1">
    <citation type="submission" date="2021-03" db="EMBL/GenBank/DDBJ databases">
        <title>Assistant Professor.</title>
        <authorList>
            <person name="Huq M.A."/>
        </authorList>
    </citation>
    <scope>NUCLEOTIDE SEQUENCE [LARGE SCALE GENOMIC DNA]</scope>
    <source>
        <strain evidence="6">MAH-28</strain>
    </source>
</reference>
<dbReference type="CDD" id="cd00093">
    <property type="entry name" value="HTH_XRE"/>
    <property type="match status" value="1"/>
</dbReference>
<dbReference type="Pfam" id="PF01381">
    <property type="entry name" value="HTH_3"/>
    <property type="match status" value="1"/>
</dbReference>
<accession>A0ABS3YDY2</accession>
<organism evidence="5 6">
    <name type="scientific">Chitinophaga chungangae</name>
    <dbReference type="NCBI Taxonomy" id="2821488"/>
    <lineage>
        <taxon>Bacteria</taxon>
        <taxon>Pseudomonadati</taxon>
        <taxon>Bacteroidota</taxon>
        <taxon>Chitinophagia</taxon>
        <taxon>Chitinophagales</taxon>
        <taxon>Chitinophagaceae</taxon>
        <taxon>Chitinophaga</taxon>
    </lineage>
</organism>
<evidence type="ECO:0000259" key="4">
    <source>
        <dbReference type="PROSITE" id="PS50943"/>
    </source>
</evidence>
<dbReference type="SMART" id="SM00530">
    <property type="entry name" value="HTH_XRE"/>
    <property type="match status" value="1"/>
</dbReference>
<dbReference type="InterPro" id="IPR010982">
    <property type="entry name" value="Lambda_DNA-bd_dom_sf"/>
</dbReference>
<comment type="caution">
    <text evidence="5">The sequence shown here is derived from an EMBL/GenBank/DDBJ whole genome shotgun (WGS) entry which is preliminary data.</text>
</comment>
<dbReference type="InterPro" id="IPR001387">
    <property type="entry name" value="Cro/C1-type_HTH"/>
</dbReference>
<dbReference type="PANTHER" id="PTHR40661">
    <property type="match status" value="1"/>
</dbReference>
<evidence type="ECO:0000313" key="6">
    <source>
        <dbReference type="Proteomes" id="UP000679126"/>
    </source>
</evidence>
<evidence type="ECO:0000256" key="1">
    <source>
        <dbReference type="ARBA" id="ARBA00023015"/>
    </source>
</evidence>
<dbReference type="Gene3D" id="1.10.260.40">
    <property type="entry name" value="lambda repressor-like DNA-binding domains"/>
    <property type="match status" value="1"/>
</dbReference>
<name>A0ABS3YDY2_9BACT</name>
<dbReference type="SUPFAM" id="SSF47413">
    <property type="entry name" value="lambda repressor-like DNA-binding domains"/>
    <property type="match status" value="1"/>
</dbReference>
<keyword evidence="2" id="KW-0238">DNA-binding</keyword>
<keyword evidence="6" id="KW-1185">Reference proteome</keyword>
<sequence length="76" mass="8457">MAKDRIEYNRIRVILAEKNRKNKDIAEAIGVSEQTVSKWVTNTSQPALQQLFAIAGFLGVDRAELLGSGKLLNDNQ</sequence>
<protein>
    <submittedName>
        <fullName evidence="5">Helix-turn-helix transcriptional regulator</fullName>
    </submittedName>
</protein>
<dbReference type="EMBL" id="JAGHKP010000002">
    <property type="protein sequence ID" value="MBO9152878.1"/>
    <property type="molecule type" value="Genomic_DNA"/>
</dbReference>
<feature type="domain" description="HTH cro/C1-type" evidence="4">
    <location>
        <begin position="11"/>
        <end position="65"/>
    </location>
</feature>
<proteinExistence type="predicted"/>
<evidence type="ECO:0000313" key="5">
    <source>
        <dbReference type="EMBL" id="MBO9152878.1"/>
    </source>
</evidence>
<gene>
    <name evidence="5" type="ORF">J7I43_11685</name>
</gene>
<evidence type="ECO:0000256" key="2">
    <source>
        <dbReference type="ARBA" id="ARBA00023125"/>
    </source>
</evidence>
<keyword evidence="3" id="KW-0804">Transcription</keyword>
<dbReference type="RefSeq" id="WP_209145856.1">
    <property type="nucleotide sequence ID" value="NZ_JAGHKP010000002.1"/>
</dbReference>
<dbReference type="PANTHER" id="PTHR40661:SF1">
    <property type="entry name" value="HTH CRO_C1-TYPE DOMAIN-CONTAINING PROTEIN"/>
    <property type="match status" value="1"/>
</dbReference>
<dbReference type="PROSITE" id="PS50943">
    <property type="entry name" value="HTH_CROC1"/>
    <property type="match status" value="1"/>
</dbReference>
<dbReference type="Proteomes" id="UP000679126">
    <property type="component" value="Unassembled WGS sequence"/>
</dbReference>
<evidence type="ECO:0000256" key="3">
    <source>
        <dbReference type="ARBA" id="ARBA00023163"/>
    </source>
</evidence>
<keyword evidence="1" id="KW-0805">Transcription regulation</keyword>